<keyword evidence="1" id="KW-0378">Hydrolase</keyword>
<proteinExistence type="predicted"/>
<keyword evidence="3" id="KW-1185">Reference proteome</keyword>
<dbReference type="InterPro" id="IPR013078">
    <property type="entry name" value="His_Pase_superF_clade-1"/>
</dbReference>
<dbReference type="RefSeq" id="WP_353866034.1">
    <property type="nucleotide sequence ID" value="NZ_CP088295.1"/>
</dbReference>
<dbReference type="Gene3D" id="3.40.50.1240">
    <property type="entry name" value="Phosphoglycerate mutase-like"/>
    <property type="match status" value="1"/>
</dbReference>
<dbReference type="SMART" id="SM00855">
    <property type="entry name" value="PGAM"/>
    <property type="match status" value="1"/>
</dbReference>
<dbReference type="Pfam" id="PF00300">
    <property type="entry name" value="His_Phos_1"/>
    <property type="match status" value="1"/>
</dbReference>
<accession>A0ABY5PLM2</accession>
<protein>
    <submittedName>
        <fullName evidence="2">Histidine phosphatase family protein</fullName>
    </submittedName>
</protein>
<dbReference type="SUPFAM" id="SSF53254">
    <property type="entry name" value="Phosphoglycerate mutase-like"/>
    <property type="match status" value="1"/>
</dbReference>
<organism evidence="2 3">
    <name type="scientific">Svornostia abyssi</name>
    <dbReference type="NCBI Taxonomy" id="2898438"/>
    <lineage>
        <taxon>Bacteria</taxon>
        <taxon>Bacillati</taxon>
        <taxon>Actinomycetota</taxon>
        <taxon>Thermoleophilia</taxon>
        <taxon>Solirubrobacterales</taxon>
        <taxon>Baekduiaceae</taxon>
        <taxon>Svornostia</taxon>
    </lineage>
</organism>
<dbReference type="PANTHER" id="PTHR20935:SF0">
    <property type="entry name" value="SERINE_THREONINE-PROTEIN PHOSPHATASE PGAM5, MITOCHONDRIAL"/>
    <property type="match status" value="1"/>
</dbReference>
<evidence type="ECO:0000313" key="2">
    <source>
        <dbReference type="EMBL" id="UUY05588.1"/>
    </source>
</evidence>
<dbReference type="InterPro" id="IPR029033">
    <property type="entry name" value="His_PPase_superfam"/>
</dbReference>
<dbReference type="Proteomes" id="UP001058860">
    <property type="component" value="Chromosome"/>
</dbReference>
<dbReference type="CDD" id="cd07067">
    <property type="entry name" value="HP_PGM_like"/>
    <property type="match status" value="1"/>
</dbReference>
<dbReference type="EMBL" id="CP088295">
    <property type="protein sequence ID" value="UUY05588.1"/>
    <property type="molecule type" value="Genomic_DNA"/>
</dbReference>
<dbReference type="InterPro" id="IPR051021">
    <property type="entry name" value="Mito_Ser/Thr_phosphatase"/>
</dbReference>
<gene>
    <name evidence="2" type="ORF">LRS13_08735</name>
</gene>
<reference evidence="3" key="1">
    <citation type="submission" date="2021-11" db="EMBL/GenBank/DDBJ databases">
        <title>Cultivation dependent microbiological survey of springs from the worlds oldest radium mine currently devoted to the extraction of radon-saturated water.</title>
        <authorList>
            <person name="Kapinusova G."/>
            <person name="Smrhova T."/>
            <person name="Strejcek M."/>
            <person name="Suman J."/>
            <person name="Jani K."/>
            <person name="Pajer P."/>
            <person name="Uhlik O."/>
        </authorList>
    </citation>
    <scope>NUCLEOTIDE SEQUENCE [LARGE SCALE GENOMIC DNA]</scope>
    <source>
        <strain evidence="3">J379</strain>
    </source>
</reference>
<name>A0ABY5PLM2_9ACTN</name>
<evidence type="ECO:0000256" key="1">
    <source>
        <dbReference type="ARBA" id="ARBA00022801"/>
    </source>
</evidence>
<sequence length="221" mass="22996">MGVILLIRHGQASFGADDYDVLSDQGHAQARHTGTVLAARGIEPARVIAGGLRRQRDTAEGLLAGLGRADLPIAEDPRWNEYDQFGLLGLGPPVEEWPEDLAARNRVFQAALDQALAAWVGGATGDGGGESHADFHGRATGALDELRAAPGTSLVVSSGGVIALVAAHIMGIPPAHWPALNRTMVNASITKVITGSRGATLVSLNEHGHLEGVDGVAVTYR</sequence>
<evidence type="ECO:0000313" key="3">
    <source>
        <dbReference type="Proteomes" id="UP001058860"/>
    </source>
</evidence>
<dbReference type="PANTHER" id="PTHR20935">
    <property type="entry name" value="PHOSPHOGLYCERATE MUTASE-RELATED"/>
    <property type="match status" value="1"/>
</dbReference>